<dbReference type="Proteomes" id="UP000290407">
    <property type="component" value="Unassembled WGS sequence"/>
</dbReference>
<organism evidence="3 4">
    <name type="scientific">Spirosoma sordidisoli</name>
    <dbReference type="NCBI Taxonomy" id="2502893"/>
    <lineage>
        <taxon>Bacteria</taxon>
        <taxon>Pseudomonadati</taxon>
        <taxon>Bacteroidota</taxon>
        <taxon>Cytophagia</taxon>
        <taxon>Cytophagales</taxon>
        <taxon>Cytophagaceae</taxon>
        <taxon>Spirosoma</taxon>
    </lineage>
</organism>
<proteinExistence type="predicted"/>
<sequence>MKAQLVFIACLLIALVGTTTVAQDKPDKNVTVTGKAVPKTRGANPNIKKDVPTTDVPVPRPAKTRGALCRVKFDNYTGLYIKIYVDGDYKGTLAPWDDGTVTVGSGYTTIYCVSTGGTREWSASGDCRENYVYTLR</sequence>
<reference evidence="3 4" key="1">
    <citation type="submission" date="2019-01" db="EMBL/GenBank/DDBJ databases">
        <title>Spirosoma flava sp. nov., a propanil-degrading bacterium isolated from herbicide-contaminated soil.</title>
        <authorList>
            <person name="Zhang L."/>
            <person name="Jiang J.-D."/>
        </authorList>
    </citation>
    <scope>NUCLEOTIDE SEQUENCE [LARGE SCALE GENOMIC DNA]</scope>
    <source>
        <strain evidence="3 4">TY50</strain>
    </source>
</reference>
<evidence type="ECO:0000313" key="3">
    <source>
        <dbReference type="EMBL" id="RYC66878.1"/>
    </source>
</evidence>
<feature type="signal peptide" evidence="2">
    <location>
        <begin position="1"/>
        <end position="22"/>
    </location>
</feature>
<accession>A0A4V1RVI4</accession>
<dbReference type="RefSeq" id="WP_129605994.1">
    <property type="nucleotide sequence ID" value="NZ_SBLB01000011.1"/>
</dbReference>
<protein>
    <submittedName>
        <fullName evidence="3">Uncharacterized protein</fullName>
    </submittedName>
</protein>
<name>A0A4V1RVI4_9BACT</name>
<keyword evidence="2" id="KW-0732">Signal</keyword>
<keyword evidence="4" id="KW-1185">Reference proteome</keyword>
<evidence type="ECO:0000256" key="2">
    <source>
        <dbReference type="SAM" id="SignalP"/>
    </source>
</evidence>
<dbReference type="EMBL" id="SBLB01000011">
    <property type="protein sequence ID" value="RYC66878.1"/>
    <property type="molecule type" value="Genomic_DNA"/>
</dbReference>
<evidence type="ECO:0000313" key="4">
    <source>
        <dbReference type="Proteomes" id="UP000290407"/>
    </source>
</evidence>
<dbReference type="AlphaFoldDB" id="A0A4V1RVI4"/>
<evidence type="ECO:0000256" key="1">
    <source>
        <dbReference type="SAM" id="MobiDB-lite"/>
    </source>
</evidence>
<feature type="chain" id="PRO_5021032538" evidence="2">
    <location>
        <begin position="23"/>
        <end position="136"/>
    </location>
</feature>
<comment type="caution">
    <text evidence="3">The sequence shown here is derived from an EMBL/GenBank/DDBJ whole genome shotgun (WGS) entry which is preliminary data.</text>
</comment>
<feature type="region of interest" description="Disordered" evidence="1">
    <location>
        <begin position="36"/>
        <end position="56"/>
    </location>
</feature>
<gene>
    <name evidence="3" type="ORF">EQG79_27640</name>
</gene>